<organism evidence="2 3">
    <name type="scientific">Hymenobacter polaris</name>
    <dbReference type="NCBI Taxonomy" id="2682546"/>
    <lineage>
        <taxon>Bacteria</taxon>
        <taxon>Pseudomonadati</taxon>
        <taxon>Bacteroidota</taxon>
        <taxon>Cytophagia</taxon>
        <taxon>Cytophagales</taxon>
        <taxon>Hymenobacteraceae</taxon>
        <taxon>Hymenobacter</taxon>
    </lineage>
</organism>
<dbReference type="AlphaFoldDB" id="A0A7Y0FND7"/>
<name>A0A7Y0FND7_9BACT</name>
<gene>
    <name evidence="2" type="ORF">HHL22_16725</name>
</gene>
<accession>A0A7Y0FND7</accession>
<feature type="chain" id="PRO_5030967795" evidence="1">
    <location>
        <begin position="28"/>
        <end position="160"/>
    </location>
</feature>
<sequence length="160" mass="17923">MNLQPKALLLAAGLALAGAAAPSAAHAQLAVNVQLGHPTWGPAVPAGVQYYYIPEIGGYYDLAAQRYLVQRNGRWVPVAAVPGYDPHSFHPVVLRDYRGREPWVQYRTHYARYPRPVVVQQPVVARPVVVRQPVVVQRPTRPVVVQHVNRRGRVVERVRY</sequence>
<dbReference type="RefSeq" id="WP_169532562.1">
    <property type="nucleotide sequence ID" value="NZ_JABBGH010000003.1"/>
</dbReference>
<keyword evidence="3" id="KW-1185">Reference proteome</keyword>
<keyword evidence="1" id="KW-0732">Signal</keyword>
<feature type="signal peptide" evidence="1">
    <location>
        <begin position="1"/>
        <end position="27"/>
    </location>
</feature>
<protein>
    <submittedName>
        <fullName evidence="2">Uncharacterized protein</fullName>
    </submittedName>
</protein>
<dbReference type="EMBL" id="JABBGH010000003">
    <property type="protein sequence ID" value="NML66852.1"/>
    <property type="molecule type" value="Genomic_DNA"/>
</dbReference>
<comment type="caution">
    <text evidence="2">The sequence shown here is derived from an EMBL/GenBank/DDBJ whole genome shotgun (WGS) entry which is preliminary data.</text>
</comment>
<evidence type="ECO:0000256" key="1">
    <source>
        <dbReference type="SAM" id="SignalP"/>
    </source>
</evidence>
<reference evidence="2 3" key="1">
    <citation type="submission" date="2020-04" db="EMBL/GenBank/DDBJ databases">
        <title>Hymenobacter polaris sp. nov., isolated from Arctic soil.</title>
        <authorList>
            <person name="Dahal R.H."/>
        </authorList>
    </citation>
    <scope>NUCLEOTIDE SEQUENCE [LARGE SCALE GENOMIC DNA]</scope>
    <source>
        <strain evidence="2 3">RP-2-7</strain>
    </source>
</reference>
<dbReference type="Proteomes" id="UP000559626">
    <property type="component" value="Unassembled WGS sequence"/>
</dbReference>
<evidence type="ECO:0000313" key="3">
    <source>
        <dbReference type="Proteomes" id="UP000559626"/>
    </source>
</evidence>
<evidence type="ECO:0000313" key="2">
    <source>
        <dbReference type="EMBL" id="NML66852.1"/>
    </source>
</evidence>
<proteinExistence type="predicted"/>